<reference evidence="4" key="1">
    <citation type="journal article" date="2019" name="Int. J. Syst. Evol. Microbiol.">
        <title>The Global Catalogue of Microorganisms (GCM) 10K type strain sequencing project: providing services to taxonomists for standard genome sequencing and annotation.</title>
        <authorList>
            <consortium name="The Broad Institute Genomics Platform"/>
            <consortium name="The Broad Institute Genome Sequencing Center for Infectious Disease"/>
            <person name="Wu L."/>
            <person name="Ma J."/>
        </authorList>
    </citation>
    <scope>NUCLEOTIDE SEQUENCE [LARGE SCALE GENOMIC DNA]</scope>
    <source>
        <strain evidence="4">JCM 12393</strain>
    </source>
</reference>
<dbReference type="EMBL" id="BAAAKJ010000010">
    <property type="protein sequence ID" value="GAA1382509.1"/>
    <property type="molecule type" value="Genomic_DNA"/>
</dbReference>
<sequence>MENLKSWPHLAFIDAGTVASIIKAENPDFQPVVVLAGSPVTKDLQSGRVRLFVNVQNLVIEVPREG</sequence>
<accession>A0ABP4I609</accession>
<protein>
    <submittedName>
        <fullName evidence="3">Uncharacterized protein</fullName>
    </submittedName>
</protein>
<dbReference type="Proteomes" id="UP001499863">
    <property type="component" value="Unassembled WGS sequence"/>
</dbReference>
<gene>
    <name evidence="3" type="ORF">GCM10009639_01720</name>
</gene>
<evidence type="ECO:0000256" key="2">
    <source>
        <dbReference type="ARBA" id="ARBA00022900"/>
    </source>
</evidence>
<dbReference type="RefSeq" id="WP_344323393.1">
    <property type="nucleotide sequence ID" value="NZ_BAAAKJ010000010.1"/>
</dbReference>
<proteinExistence type="predicted"/>
<evidence type="ECO:0000313" key="4">
    <source>
        <dbReference type="Proteomes" id="UP001499863"/>
    </source>
</evidence>
<dbReference type="InterPro" id="IPR000864">
    <property type="entry name" value="Prot_inh_pot1"/>
</dbReference>
<comment type="caution">
    <text evidence="3">The sequence shown here is derived from an EMBL/GenBank/DDBJ whole genome shotgun (WGS) entry which is preliminary data.</text>
</comment>
<dbReference type="Pfam" id="PF00280">
    <property type="entry name" value="potato_inhibit"/>
    <property type="match status" value="1"/>
</dbReference>
<keyword evidence="1" id="KW-0646">Protease inhibitor</keyword>
<evidence type="ECO:0000313" key="3">
    <source>
        <dbReference type="EMBL" id="GAA1382509.1"/>
    </source>
</evidence>
<dbReference type="Gene3D" id="3.30.10.10">
    <property type="entry name" value="Trypsin Inhibitor V, subunit A"/>
    <property type="match status" value="1"/>
</dbReference>
<keyword evidence="2" id="KW-0722">Serine protease inhibitor</keyword>
<name>A0ABP4I609_9ACTN</name>
<dbReference type="PANTHER" id="PTHR33091">
    <property type="entry name" value="PROTEIN, PUTATIVE, EXPRESSED-RELATED"/>
    <property type="match status" value="1"/>
</dbReference>
<evidence type="ECO:0000256" key="1">
    <source>
        <dbReference type="ARBA" id="ARBA00022690"/>
    </source>
</evidence>
<dbReference type="InterPro" id="IPR036354">
    <property type="entry name" value="Prot_inh_pot1_sf"/>
</dbReference>
<dbReference type="PRINTS" id="PR00292">
    <property type="entry name" value="POTATOINHBTR"/>
</dbReference>
<keyword evidence="4" id="KW-1185">Reference proteome</keyword>
<dbReference type="PANTHER" id="PTHR33091:SF69">
    <property type="entry name" value="INHIBITOR OF TRYPSIN AND HAGEMAN FACTOR-LIKE"/>
    <property type="match status" value="1"/>
</dbReference>
<dbReference type="SUPFAM" id="SSF54654">
    <property type="entry name" value="CI-2 family of serine protease inhibitors"/>
    <property type="match status" value="1"/>
</dbReference>
<organism evidence="3 4">
    <name type="scientific">Kitasatospora putterlickiae</name>
    <dbReference type="NCBI Taxonomy" id="221725"/>
    <lineage>
        <taxon>Bacteria</taxon>
        <taxon>Bacillati</taxon>
        <taxon>Actinomycetota</taxon>
        <taxon>Actinomycetes</taxon>
        <taxon>Kitasatosporales</taxon>
        <taxon>Streptomycetaceae</taxon>
        <taxon>Kitasatospora</taxon>
    </lineage>
</organism>